<dbReference type="AlphaFoldDB" id="A0AAN9QT10"/>
<keyword evidence="3" id="KW-1185">Reference proteome</keyword>
<dbReference type="Proteomes" id="UP001374584">
    <property type="component" value="Unassembled WGS sequence"/>
</dbReference>
<gene>
    <name evidence="2" type="ORF">VNO80_25111</name>
</gene>
<protein>
    <submittedName>
        <fullName evidence="2">Uncharacterized protein</fullName>
    </submittedName>
</protein>
<feature type="compositionally biased region" description="Acidic residues" evidence="1">
    <location>
        <begin position="64"/>
        <end position="73"/>
    </location>
</feature>
<dbReference type="EMBL" id="JAYMYR010000009">
    <property type="protein sequence ID" value="KAK7342168.1"/>
    <property type="molecule type" value="Genomic_DNA"/>
</dbReference>
<feature type="region of interest" description="Disordered" evidence="1">
    <location>
        <begin position="63"/>
        <end position="93"/>
    </location>
</feature>
<evidence type="ECO:0000313" key="3">
    <source>
        <dbReference type="Proteomes" id="UP001374584"/>
    </source>
</evidence>
<name>A0AAN9QT10_PHACN</name>
<accession>A0AAN9QT10</accession>
<proteinExistence type="predicted"/>
<organism evidence="2 3">
    <name type="scientific">Phaseolus coccineus</name>
    <name type="common">Scarlet runner bean</name>
    <name type="synonym">Phaseolus multiflorus</name>
    <dbReference type="NCBI Taxonomy" id="3886"/>
    <lineage>
        <taxon>Eukaryota</taxon>
        <taxon>Viridiplantae</taxon>
        <taxon>Streptophyta</taxon>
        <taxon>Embryophyta</taxon>
        <taxon>Tracheophyta</taxon>
        <taxon>Spermatophyta</taxon>
        <taxon>Magnoliopsida</taxon>
        <taxon>eudicotyledons</taxon>
        <taxon>Gunneridae</taxon>
        <taxon>Pentapetalae</taxon>
        <taxon>rosids</taxon>
        <taxon>fabids</taxon>
        <taxon>Fabales</taxon>
        <taxon>Fabaceae</taxon>
        <taxon>Papilionoideae</taxon>
        <taxon>50 kb inversion clade</taxon>
        <taxon>NPAAA clade</taxon>
        <taxon>indigoferoid/millettioid clade</taxon>
        <taxon>Phaseoleae</taxon>
        <taxon>Phaseolus</taxon>
    </lineage>
</organism>
<feature type="compositionally biased region" description="Basic and acidic residues" evidence="1">
    <location>
        <begin position="74"/>
        <end position="93"/>
    </location>
</feature>
<evidence type="ECO:0000313" key="2">
    <source>
        <dbReference type="EMBL" id="KAK7342168.1"/>
    </source>
</evidence>
<comment type="caution">
    <text evidence="2">The sequence shown here is derived from an EMBL/GenBank/DDBJ whole genome shotgun (WGS) entry which is preliminary data.</text>
</comment>
<reference evidence="2 3" key="1">
    <citation type="submission" date="2024-01" db="EMBL/GenBank/DDBJ databases">
        <title>The genomes of 5 underutilized Papilionoideae crops provide insights into root nodulation and disease resistanc.</title>
        <authorList>
            <person name="Jiang F."/>
        </authorList>
    </citation>
    <scope>NUCLEOTIDE SEQUENCE [LARGE SCALE GENOMIC DNA]</scope>
    <source>
        <strain evidence="2">JINMINGXINNONG_FW02</strain>
        <tissue evidence="2">Leaves</tissue>
    </source>
</reference>
<evidence type="ECO:0000256" key="1">
    <source>
        <dbReference type="SAM" id="MobiDB-lite"/>
    </source>
</evidence>
<sequence length="138" mass="15611">MTYASVVEKGCKGETKNLYPIAFKVEVKHLEWLDNCFIGKTMEPTIEEEFVINIRSCYIGDWENSSDDDELERDDGGRVPPREPRRPDVAMKDMGDDVEGQQISGLQNTRHLNEAIDELGPIPNAREAGVLIGNRVNY</sequence>